<dbReference type="AlphaFoldDB" id="C0QRD4"/>
<dbReference type="KEGG" id="pmx:PERMA_1462"/>
<dbReference type="EMBL" id="CP001230">
    <property type="protein sequence ID" value="ACO02985.1"/>
    <property type="molecule type" value="Genomic_DNA"/>
</dbReference>
<reference evidence="1 2" key="1">
    <citation type="journal article" date="2009" name="J. Bacteriol.">
        <title>Complete and draft genome sequences of six members of the Aquificales.</title>
        <authorList>
            <person name="Reysenbach A.L."/>
            <person name="Hamamura N."/>
            <person name="Podar M."/>
            <person name="Griffiths E."/>
            <person name="Ferreira S."/>
            <person name="Hochstein R."/>
            <person name="Heidelberg J."/>
            <person name="Johnson J."/>
            <person name="Mead D."/>
            <person name="Pohorille A."/>
            <person name="Sarmiento M."/>
            <person name="Schweighofer K."/>
            <person name="Seshadri R."/>
            <person name="Voytek M.A."/>
        </authorList>
    </citation>
    <scope>NUCLEOTIDE SEQUENCE [LARGE SCALE GENOMIC DNA]</scope>
    <source>
        <strain evidence="2">DSM 14350 / EX-H1</strain>
    </source>
</reference>
<name>C0QRD4_PERMH</name>
<organism evidence="1 2">
    <name type="scientific">Persephonella marina (strain DSM 14350 / EX-H1)</name>
    <dbReference type="NCBI Taxonomy" id="123214"/>
    <lineage>
        <taxon>Bacteria</taxon>
        <taxon>Pseudomonadati</taxon>
        <taxon>Aquificota</taxon>
        <taxon>Aquificia</taxon>
        <taxon>Aquificales</taxon>
        <taxon>Hydrogenothermaceae</taxon>
        <taxon>Persephonella</taxon>
    </lineage>
</organism>
<sequence length="39" mass="4788">MNKQQLMDKMWKVRKNLIVQAFRFIALGLQFWKLVKKAH</sequence>
<dbReference type="PaxDb" id="123214-PERMA_1462"/>
<dbReference type="HOGENOM" id="CLU_3314323_0_0_0"/>
<evidence type="ECO:0000313" key="2">
    <source>
        <dbReference type="Proteomes" id="UP000001366"/>
    </source>
</evidence>
<dbReference type="Proteomes" id="UP000001366">
    <property type="component" value="Chromosome"/>
</dbReference>
<keyword evidence="2" id="KW-1185">Reference proteome</keyword>
<proteinExistence type="predicted"/>
<dbReference type="STRING" id="123214.PERMA_1462"/>
<gene>
    <name evidence="1" type="ordered locus">PERMA_1462</name>
</gene>
<protein>
    <submittedName>
        <fullName evidence="1">Uncharacterized protein</fullName>
    </submittedName>
</protein>
<evidence type="ECO:0000313" key="1">
    <source>
        <dbReference type="EMBL" id="ACO02985.1"/>
    </source>
</evidence>
<accession>C0QRD4</accession>